<dbReference type="PATRIC" id="fig|37919.13.peg.2634"/>
<sequence>MFKLIRAVALALLAVGAYVVVSEHEPATVELPSPSFAPATAKLTTV</sequence>
<dbReference type="Proteomes" id="UP000186108">
    <property type="component" value="Chromosome"/>
</dbReference>
<evidence type="ECO:0000313" key="4">
    <source>
        <dbReference type="Proteomes" id="UP000186108"/>
    </source>
</evidence>
<evidence type="ECO:0000313" key="5">
    <source>
        <dbReference type="Proteomes" id="UP001066327"/>
    </source>
</evidence>
<dbReference type="EMBL" id="CP009111">
    <property type="protein sequence ID" value="ANS27270.1"/>
    <property type="molecule type" value="Genomic_DNA"/>
</dbReference>
<reference evidence="1 4" key="1">
    <citation type="submission" date="2014-07" db="EMBL/GenBank/DDBJ databases">
        <authorList>
            <person name="Zhang J.E."/>
            <person name="Yang H."/>
            <person name="Guo J."/>
            <person name="Deng Z."/>
            <person name="Luo H."/>
            <person name="Luo M."/>
            <person name="Zhao B."/>
        </authorList>
    </citation>
    <scope>NUCLEOTIDE SEQUENCE [LARGE SCALE GENOMIC DNA]</scope>
    <source>
        <strain evidence="1 4">1CP</strain>
    </source>
</reference>
<dbReference type="RefSeq" id="WP_155756156.1">
    <property type="nucleotide sequence ID" value="NZ_CAJUXZ010000001.1"/>
</dbReference>
<name>A0A1B1K3T0_RHOOP</name>
<protein>
    <submittedName>
        <fullName evidence="1">Uncharacterized protein</fullName>
    </submittedName>
</protein>
<dbReference type="EMBL" id="CP130953">
    <property type="protein sequence ID" value="WLF49908.1"/>
    <property type="molecule type" value="Genomic_DNA"/>
</dbReference>
<reference evidence="3" key="3">
    <citation type="submission" date="2023-07" db="EMBL/GenBank/DDBJ databases">
        <title>Genomic analysis of Rhodococcus opacus VOC-14 with glycol ethers degradation activity.</title>
        <authorList>
            <person name="Narkevich D.A."/>
            <person name="Hlushen A.M."/>
            <person name="Akhremchuk A.E."/>
            <person name="Sikolenko M.A."/>
            <person name="Valentovich L.N."/>
        </authorList>
    </citation>
    <scope>NUCLEOTIDE SEQUENCE</scope>
    <source>
        <strain evidence="3">VOC-14</strain>
    </source>
</reference>
<organism evidence="1 4">
    <name type="scientific">Rhodococcus opacus</name>
    <name type="common">Nocardia opaca</name>
    <dbReference type="NCBI Taxonomy" id="37919"/>
    <lineage>
        <taxon>Bacteria</taxon>
        <taxon>Bacillati</taxon>
        <taxon>Actinomycetota</taxon>
        <taxon>Actinomycetes</taxon>
        <taxon>Mycobacteriales</taxon>
        <taxon>Nocardiaceae</taxon>
        <taxon>Rhodococcus</taxon>
    </lineage>
</organism>
<evidence type="ECO:0000313" key="1">
    <source>
        <dbReference type="EMBL" id="ANS27270.1"/>
    </source>
</evidence>
<gene>
    <name evidence="2" type="ORF">O4328_38385</name>
    <name evidence="3" type="ORF">Q5707_13285</name>
    <name evidence="1" type="ORF">R1CP_12810</name>
</gene>
<evidence type="ECO:0000313" key="2">
    <source>
        <dbReference type="EMBL" id="MCZ4589438.1"/>
    </source>
</evidence>
<dbReference type="EMBL" id="JAPWIS010000032">
    <property type="protein sequence ID" value="MCZ4589438.1"/>
    <property type="molecule type" value="Genomic_DNA"/>
</dbReference>
<keyword evidence="5" id="KW-1185">Reference proteome</keyword>
<reference evidence="2" key="2">
    <citation type="submission" date="2022-12" db="EMBL/GenBank/DDBJ databases">
        <authorList>
            <person name="Krivoruchko A.V."/>
            <person name="Elkin A."/>
        </authorList>
    </citation>
    <scope>NUCLEOTIDE SEQUENCE</scope>
    <source>
        <strain evidence="2">IEGM 249</strain>
    </source>
</reference>
<dbReference type="Proteomes" id="UP001066327">
    <property type="component" value="Unassembled WGS sequence"/>
</dbReference>
<evidence type="ECO:0000313" key="3">
    <source>
        <dbReference type="EMBL" id="WLF49908.1"/>
    </source>
</evidence>
<dbReference type="Proteomes" id="UP001231166">
    <property type="component" value="Chromosome"/>
</dbReference>
<proteinExistence type="predicted"/>
<dbReference type="AlphaFoldDB" id="A0A1B1K3T0"/>
<accession>A0A1B1K3T0</accession>